<evidence type="ECO:0000256" key="6">
    <source>
        <dbReference type="HAMAP-Rule" id="MF_01161"/>
    </source>
</evidence>
<comment type="catalytic activity">
    <reaction evidence="5 6">
        <text>cytidine(34) in tRNA(Ile2) + L-lysine + ATP = lysidine(34) in tRNA(Ile2) + AMP + diphosphate + H(+)</text>
        <dbReference type="Rhea" id="RHEA:43744"/>
        <dbReference type="Rhea" id="RHEA-COMP:10625"/>
        <dbReference type="Rhea" id="RHEA-COMP:10670"/>
        <dbReference type="ChEBI" id="CHEBI:15378"/>
        <dbReference type="ChEBI" id="CHEBI:30616"/>
        <dbReference type="ChEBI" id="CHEBI:32551"/>
        <dbReference type="ChEBI" id="CHEBI:33019"/>
        <dbReference type="ChEBI" id="CHEBI:82748"/>
        <dbReference type="ChEBI" id="CHEBI:83665"/>
        <dbReference type="ChEBI" id="CHEBI:456215"/>
        <dbReference type="EC" id="6.3.4.19"/>
    </reaction>
</comment>
<keyword evidence="6" id="KW-0963">Cytoplasm</keyword>
<keyword evidence="1 6" id="KW-0436">Ligase</keyword>
<keyword evidence="4" id="KW-0067">ATP-binding</keyword>
<comment type="caution">
    <text evidence="8">The sequence shown here is derived from an EMBL/GenBank/DDBJ whole genome shotgun (WGS) entry which is preliminary data.</text>
</comment>
<reference evidence="8 9" key="1">
    <citation type="submission" date="2024-09" db="EMBL/GenBank/DDBJ databases">
        <authorList>
            <person name="Sun Q."/>
            <person name="Mori K."/>
        </authorList>
    </citation>
    <scope>NUCLEOTIDE SEQUENCE [LARGE SCALE GENOMIC DNA]</scope>
    <source>
        <strain evidence="8 9">CCM 7468</strain>
    </source>
</reference>
<dbReference type="Proteomes" id="UP001589789">
    <property type="component" value="Unassembled WGS sequence"/>
</dbReference>
<dbReference type="EC" id="6.3.4.19" evidence="6"/>
<dbReference type="InterPro" id="IPR012094">
    <property type="entry name" value="tRNA_Ile_lys_synt"/>
</dbReference>
<dbReference type="RefSeq" id="WP_377048616.1">
    <property type="nucleotide sequence ID" value="NZ_JBHLVZ010000002.1"/>
</dbReference>
<sequence length="392" mass="38949">MQAAFEAGMASLGPFGRAPLLAAGVSGGPHSLALAVLARDWVAARGGRLIALVADHGLRAGSGAEAAGVLARLRELGIAARCLALDLGAGPGLHERARAARFQALADACEAEGAPWLLLGHHRADQAETLAFRALRGSGAAGLAGIAAARPASGALVLRPLLGVGPAAIERFLAGLGLEPVRDPSNDDPRFARARLRQALGDPEGPGVAALAMAAEAFALGRGRLRAAVAERLAGAAWFQDGGWARLDRAALGNDAVAAAALSALLRAVSGAEHPPPRAGVAALLARGGGTLGGVLWRGTLLCREAARCAGPVPARPGVVWDGRWRVLRAPAGAVIGALGGGGRRGALPAVVAAGLPAVRGPGGALLAVPGLSGPGHDGVSVEFRPFAGPVA</sequence>
<organism evidence="8 9">
    <name type="scientific">Muricoccus vinaceus</name>
    <dbReference type="NCBI Taxonomy" id="424704"/>
    <lineage>
        <taxon>Bacteria</taxon>
        <taxon>Pseudomonadati</taxon>
        <taxon>Pseudomonadota</taxon>
        <taxon>Alphaproteobacteria</taxon>
        <taxon>Acetobacterales</taxon>
        <taxon>Roseomonadaceae</taxon>
        <taxon>Muricoccus</taxon>
    </lineage>
</organism>
<dbReference type="PANTHER" id="PTHR43033">
    <property type="entry name" value="TRNA(ILE)-LYSIDINE SYNTHASE-RELATED"/>
    <property type="match status" value="1"/>
</dbReference>
<keyword evidence="3" id="KW-0547">Nucleotide-binding</keyword>
<dbReference type="NCBIfam" id="TIGR02432">
    <property type="entry name" value="lysidine_TilS_N"/>
    <property type="match status" value="1"/>
</dbReference>
<keyword evidence="9" id="KW-1185">Reference proteome</keyword>
<keyword evidence="2 6" id="KW-0819">tRNA processing</keyword>
<dbReference type="EMBL" id="JBHLVZ010000002">
    <property type="protein sequence ID" value="MFC0384551.1"/>
    <property type="molecule type" value="Genomic_DNA"/>
</dbReference>
<comment type="function">
    <text evidence="6">Ligates lysine onto the cytidine present at position 34 of the AUA codon-specific tRNA(Ile) that contains the anticodon CAU, in an ATP-dependent manner. Cytidine is converted to lysidine, thus changing the amino acid specificity of the tRNA from methionine to isoleucine.</text>
</comment>
<dbReference type="Pfam" id="PF01171">
    <property type="entry name" value="ATP_bind_3"/>
    <property type="match status" value="1"/>
</dbReference>
<comment type="caution">
    <text evidence="6">Lacks conserved residue(s) required for the propagation of feature annotation.</text>
</comment>
<name>A0ABV6IM75_9PROT</name>
<gene>
    <name evidence="6 8" type="primary">tilS</name>
    <name evidence="8" type="ORF">ACFFIC_03180</name>
</gene>
<comment type="similarity">
    <text evidence="6">Belongs to the tRNA(Ile)-lysidine synthase family.</text>
</comment>
<evidence type="ECO:0000256" key="1">
    <source>
        <dbReference type="ARBA" id="ARBA00022598"/>
    </source>
</evidence>
<comment type="subcellular location">
    <subcellularLocation>
        <location evidence="6">Cytoplasm</location>
    </subcellularLocation>
</comment>
<dbReference type="HAMAP" id="MF_01161">
    <property type="entry name" value="tRNA_Ile_lys_synt"/>
    <property type="match status" value="1"/>
</dbReference>
<dbReference type="InterPro" id="IPR011063">
    <property type="entry name" value="TilS/TtcA_N"/>
</dbReference>
<evidence type="ECO:0000313" key="8">
    <source>
        <dbReference type="EMBL" id="MFC0384551.1"/>
    </source>
</evidence>
<dbReference type="PANTHER" id="PTHR43033:SF1">
    <property type="entry name" value="TRNA(ILE)-LYSIDINE SYNTHASE-RELATED"/>
    <property type="match status" value="1"/>
</dbReference>
<dbReference type="InterPro" id="IPR012795">
    <property type="entry name" value="tRNA_Ile_lys_synt_N"/>
</dbReference>
<evidence type="ECO:0000256" key="2">
    <source>
        <dbReference type="ARBA" id="ARBA00022694"/>
    </source>
</evidence>
<evidence type="ECO:0000256" key="4">
    <source>
        <dbReference type="ARBA" id="ARBA00022840"/>
    </source>
</evidence>
<dbReference type="SUPFAM" id="SSF52402">
    <property type="entry name" value="Adenine nucleotide alpha hydrolases-like"/>
    <property type="match status" value="1"/>
</dbReference>
<dbReference type="InterPro" id="IPR014729">
    <property type="entry name" value="Rossmann-like_a/b/a_fold"/>
</dbReference>
<feature type="domain" description="tRNA(Ile)-lysidine/2-thiocytidine synthase N-terminal" evidence="7">
    <location>
        <begin position="22"/>
        <end position="198"/>
    </location>
</feature>
<evidence type="ECO:0000313" key="9">
    <source>
        <dbReference type="Proteomes" id="UP001589789"/>
    </source>
</evidence>
<evidence type="ECO:0000256" key="5">
    <source>
        <dbReference type="ARBA" id="ARBA00048539"/>
    </source>
</evidence>
<accession>A0ABV6IM75</accession>
<evidence type="ECO:0000259" key="7">
    <source>
        <dbReference type="Pfam" id="PF01171"/>
    </source>
</evidence>
<dbReference type="Gene3D" id="3.40.50.620">
    <property type="entry name" value="HUPs"/>
    <property type="match status" value="1"/>
</dbReference>
<protein>
    <recommendedName>
        <fullName evidence="6">tRNA(Ile)-lysidine synthase</fullName>
        <ecNumber evidence="6">6.3.4.19</ecNumber>
    </recommendedName>
    <alternativeName>
        <fullName evidence="6">tRNA(Ile)-2-lysyl-cytidine synthase</fullName>
    </alternativeName>
    <alternativeName>
        <fullName evidence="6">tRNA(Ile)-lysidine synthetase</fullName>
    </alternativeName>
</protein>
<dbReference type="GO" id="GO:0032267">
    <property type="term" value="F:tRNA(Ile)-lysidine synthase activity"/>
    <property type="evidence" value="ECO:0007669"/>
    <property type="project" value="UniProtKB-EC"/>
</dbReference>
<proteinExistence type="inferred from homology"/>
<dbReference type="CDD" id="cd01992">
    <property type="entry name" value="TilS_N"/>
    <property type="match status" value="1"/>
</dbReference>
<evidence type="ECO:0000256" key="3">
    <source>
        <dbReference type="ARBA" id="ARBA00022741"/>
    </source>
</evidence>